<dbReference type="RefSeq" id="WP_311423319.1">
    <property type="nucleotide sequence ID" value="NZ_JAVREH010000014.1"/>
</dbReference>
<dbReference type="PANTHER" id="PTHR34202:SF1">
    <property type="entry name" value="UPF0548 PROTEIN"/>
    <property type="match status" value="1"/>
</dbReference>
<reference evidence="3" key="1">
    <citation type="submission" date="2023-07" db="EMBL/GenBank/DDBJ databases">
        <title>30 novel species of actinomycetes from the DSMZ collection.</title>
        <authorList>
            <person name="Nouioui I."/>
        </authorList>
    </citation>
    <scope>NUCLEOTIDE SEQUENCE [LARGE SCALE GENOMIC DNA]</scope>
    <source>
        <strain evidence="3">DSM 44399</strain>
    </source>
</reference>
<dbReference type="PANTHER" id="PTHR34202">
    <property type="entry name" value="UPF0548 PROTEIN"/>
    <property type="match status" value="1"/>
</dbReference>
<dbReference type="InterPro" id="IPR014457">
    <property type="entry name" value="UCP010260"/>
</dbReference>
<comment type="caution">
    <text evidence="2">The sequence shown here is derived from an EMBL/GenBank/DDBJ whole genome shotgun (WGS) entry which is preliminary data.</text>
</comment>
<sequence length="157" mass="17520">MASHYRQMQVATVAGHGAAAFDSASRAVLTLHMHNKAGVKMTMPTGSVRVGDVIRLRFGLGPFSVHGSCDVTEVVDEPRRRGFTYHTRPDHPEEGEESFFVDWVADDSVVVRLHSNSRPRRWFMRLGGPVSRLAQALINRRYLRVVRKIVAAEAPGQ</sequence>
<keyword evidence="3" id="KW-1185">Reference proteome</keyword>
<protein>
    <submittedName>
        <fullName evidence="2">DUF1990 domain-containing protein</fullName>
    </submittedName>
</protein>
<dbReference type="SUPFAM" id="SSF55961">
    <property type="entry name" value="Bet v1-like"/>
    <property type="match status" value="1"/>
</dbReference>
<feature type="domain" description="DUF1990" evidence="1">
    <location>
        <begin position="3"/>
        <end position="144"/>
    </location>
</feature>
<gene>
    <name evidence="2" type="ORF">RM423_12275</name>
</gene>
<accession>A0ABU2JB06</accession>
<dbReference type="Pfam" id="PF09348">
    <property type="entry name" value="DUF1990"/>
    <property type="match status" value="1"/>
</dbReference>
<dbReference type="Proteomes" id="UP001183176">
    <property type="component" value="Unassembled WGS sequence"/>
</dbReference>
<dbReference type="InterPro" id="IPR018960">
    <property type="entry name" value="DUF1990"/>
</dbReference>
<evidence type="ECO:0000313" key="2">
    <source>
        <dbReference type="EMBL" id="MDT0262169.1"/>
    </source>
</evidence>
<organism evidence="2 3">
    <name type="scientific">Jatrophihabitans lederbergiae</name>
    <dbReference type="NCBI Taxonomy" id="3075547"/>
    <lineage>
        <taxon>Bacteria</taxon>
        <taxon>Bacillati</taxon>
        <taxon>Actinomycetota</taxon>
        <taxon>Actinomycetes</taxon>
        <taxon>Jatrophihabitantales</taxon>
        <taxon>Jatrophihabitantaceae</taxon>
        <taxon>Jatrophihabitans</taxon>
    </lineage>
</organism>
<evidence type="ECO:0000259" key="1">
    <source>
        <dbReference type="Pfam" id="PF09348"/>
    </source>
</evidence>
<dbReference type="EMBL" id="JAVREH010000014">
    <property type="protein sequence ID" value="MDT0262169.1"/>
    <property type="molecule type" value="Genomic_DNA"/>
</dbReference>
<proteinExistence type="predicted"/>
<name>A0ABU2JB06_9ACTN</name>
<dbReference type="PIRSF" id="PIRSF010260">
    <property type="entry name" value="UCP010260"/>
    <property type="match status" value="1"/>
</dbReference>
<evidence type="ECO:0000313" key="3">
    <source>
        <dbReference type="Proteomes" id="UP001183176"/>
    </source>
</evidence>